<comment type="caution">
    <text evidence="1">The sequence shown here is derived from an EMBL/GenBank/DDBJ whole genome shotgun (WGS) entry which is preliminary data.</text>
</comment>
<evidence type="ECO:0000313" key="1">
    <source>
        <dbReference type="EMBL" id="MBR0797963.1"/>
    </source>
</evidence>
<keyword evidence="2" id="KW-1185">Reference proteome</keyword>
<organism evidence="1 2">
    <name type="scientific">Bradyrhizobium jicamae</name>
    <dbReference type="NCBI Taxonomy" id="280332"/>
    <lineage>
        <taxon>Bacteria</taxon>
        <taxon>Pseudomonadati</taxon>
        <taxon>Pseudomonadota</taxon>
        <taxon>Alphaproteobacteria</taxon>
        <taxon>Hyphomicrobiales</taxon>
        <taxon>Nitrobacteraceae</taxon>
        <taxon>Bradyrhizobium</taxon>
    </lineage>
</organism>
<reference evidence="2" key="1">
    <citation type="journal article" date="2021" name="ISME J.">
        <title>Evolutionary origin and ecological implication of a unique nif island in free-living Bradyrhizobium lineages.</title>
        <authorList>
            <person name="Tao J."/>
        </authorList>
    </citation>
    <scope>NUCLEOTIDE SEQUENCE [LARGE SCALE GENOMIC DNA]</scope>
    <source>
        <strain evidence="2">SZCCT0434</strain>
    </source>
</reference>
<sequence length="127" mass="14394">MPHQKQPAEAVARPAGPEYFADGDTARVLIPRQTGKGHHIVELRRNCDSSDVKRAWLARFNSSPEFSIAEHRLRRVKSFQNVLEARIDGLRGEIQLILDVNDLPHQVAWRIIVERLIATLLELGGDK</sequence>
<protein>
    <submittedName>
        <fullName evidence="1">Uncharacterized protein</fullName>
    </submittedName>
</protein>
<dbReference type="EMBL" id="JAFCJH010000022">
    <property type="protein sequence ID" value="MBR0797963.1"/>
    <property type="molecule type" value="Genomic_DNA"/>
</dbReference>
<accession>A0ABS5FMF0</accession>
<dbReference type="Proteomes" id="UP001315278">
    <property type="component" value="Unassembled WGS sequence"/>
</dbReference>
<name>A0ABS5FMF0_9BRAD</name>
<evidence type="ECO:0000313" key="2">
    <source>
        <dbReference type="Proteomes" id="UP001315278"/>
    </source>
</evidence>
<gene>
    <name evidence="1" type="ORF">JQ615_21470</name>
</gene>
<dbReference type="RefSeq" id="WP_212493510.1">
    <property type="nucleotide sequence ID" value="NZ_JAFCJH010000022.1"/>
</dbReference>
<proteinExistence type="predicted"/>